<reference evidence="2 3" key="1">
    <citation type="submission" date="2015-01" db="EMBL/GenBank/DDBJ databases">
        <title>Evolution of Trichinella species and genotypes.</title>
        <authorList>
            <person name="Korhonen P.K."/>
            <person name="Edoardo P."/>
            <person name="Giuseppe L.R."/>
            <person name="Gasser R.B."/>
        </authorList>
    </citation>
    <scope>NUCLEOTIDE SEQUENCE [LARGE SCALE GENOMIC DNA]</scope>
    <source>
        <strain evidence="2">ISS3</strain>
    </source>
</reference>
<dbReference type="InterPro" id="IPR036691">
    <property type="entry name" value="Endo/exonu/phosph_ase_sf"/>
</dbReference>
<organism evidence="2 3">
    <name type="scientific">Trichinella spiralis</name>
    <name type="common">Trichina worm</name>
    <dbReference type="NCBI Taxonomy" id="6334"/>
    <lineage>
        <taxon>Eukaryota</taxon>
        <taxon>Metazoa</taxon>
        <taxon>Ecdysozoa</taxon>
        <taxon>Nematoda</taxon>
        <taxon>Enoplea</taxon>
        <taxon>Dorylaimia</taxon>
        <taxon>Trichinellida</taxon>
        <taxon>Trichinellidae</taxon>
        <taxon>Trichinella</taxon>
    </lineage>
</organism>
<accession>A0A0V1BEC3</accession>
<sequence>MSFSRYSVTSKLFWLFSFSTFSSYSRISRKIQMHLLKQFVVYVLGSNCEDKLQIIFKYPLKNREEKLTLIRERDDPLSQTLNRLSKKLSKFAGKIDMIKANKAVDDDNDANDKMNAQCFTNVKLYNDNGEVVDADNVTTEEAFWKSSGFTLAIAEKNYRIVNQVPYVKYINWDYRVFVDYPVHPKIMILNGEIEKSDFLWYVEEKETLSTNDSDEFANLLPGNWILRFKGYVFVPQMGDVGKNVCFICLPRSKERSGVPEVYFLKYAVEEAPKEVIWKDGQLLCKTPVIENDIFRLLSYNILAGSYLALKLPKDQLYFPYCPVEYQRDDYRIPLLMKQIPGYKADIMCLQEVEKKLFSVLWGPYFDKAGYSGVFKLKGGEVAEGLATFFNKEKFIYIDSFDALLSDLAKSDKQEFKWIPNCLNKNQEALKYFMSRPQALQVTAFRSILLPDKLICIANTHLHSKGEHDYIRLLQTAICILHLNNVFKSLKEKFPESRIALCLCGDMNSTPDAALHELIEKGTVSSQRTDWRIKADDEESTIATEVNMPLTLTCVSDVRTFTNVTVNFSACLDYIYVNEELRLSKIYPGYSDVAVRQHKAIPSAACPSDHIPSAFHLFSIIKCLLYPFDNIQKEQYYTQYDDTKVVFIITYSFVTLYSVMQFEPIPVVSQIVLPIQR</sequence>
<evidence type="ECO:0000259" key="1">
    <source>
        <dbReference type="Pfam" id="PF03372"/>
    </source>
</evidence>
<dbReference type="EMBL" id="JYDH01000056">
    <property type="protein sequence ID" value="KRY35266.1"/>
    <property type="molecule type" value="Genomic_DNA"/>
</dbReference>
<dbReference type="Proteomes" id="UP000054776">
    <property type="component" value="Unassembled WGS sequence"/>
</dbReference>
<keyword evidence="3" id="KW-1185">Reference proteome</keyword>
<gene>
    <name evidence="2" type="primary">Pde12</name>
    <name evidence="2" type="ORF">T01_11435</name>
</gene>
<dbReference type="SUPFAM" id="SSF56219">
    <property type="entry name" value="DNase I-like"/>
    <property type="match status" value="1"/>
</dbReference>
<dbReference type="GO" id="GO:0005739">
    <property type="term" value="C:mitochondrion"/>
    <property type="evidence" value="ECO:0007669"/>
    <property type="project" value="TreeGrafter"/>
</dbReference>
<dbReference type="Pfam" id="PF03372">
    <property type="entry name" value="Exo_endo_phos"/>
    <property type="match status" value="1"/>
</dbReference>
<dbReference type="InParanoid" id="A0A0V1BEC3"/>
<evidence type="ECO:0000313" key="2">
    <source>
        <dbReference type="EMBL" id="KRY35266.1"/>
    </source>
</evidence>
<protein>
    <submittedName>
        <fullName evidence="2">2',5'-phosphodiesterase 12</fullName>
    </submittedName>
</protein>
<proteinExistence type="predicted"/>
<dbReference type="InterPro" id="IPR005135">
    <property type="entry name" value="Endo/exonuclease/phosphatase"/>
</dbReference>
<dbReference type="PANTHER" id="PTHR12121">
    <property type="entry name" value="CARBON CATABOLITE REPRESSOR PROTEIN 4"/>
    <property type="match status" value="1"/>
</dbReference>
<dbReference type="PANTHER" id="PTHR12121:SF37">
    <property type="entry name" value="2',5'-PHOSPHODIESTERASE 12"/>
    <property type="match status" value="1"/>
</dbReference>
<dbReference type="GO" id="GO:0000288">
    <property type="term" value="P:nuclear-transcribed mRNA catabolic process, deadenylation-dependent decay"/>
    <property type="evidence" value="ECO:0007669"/>
    <property type="project" value="TreeGrafter"/>
</dbReference>
<name>A0A0V1BEC3_TRISP</name>
<feature type="domain" description="Endonuclease/exonuclease/phosphatase" evidence="1">
    <location>
        <begin position="297"/>
        <end position="609"/>
    </location>
</feature>
<dbReference type="STRING" id="6334.A0A0V1BEC3"/>
<dbReference type="eggNOG" id="KOG0620">
    <property type="taxonomic scope" value="Eukaryota"/>
</dbReference>
<dbReference type="GO" id="GO:0000175">
    <property type="term" value="F:3'-5'-RNA exonuclease activity"/>
    <property type="evidence" value="ECO:0007669"/>
    <property type="project" value="TreeGrafter"/>
</dbReference>
<dbReference type="AlphaFoldDB" id="A0A0V1BEC3"/>
<evidence type="ECO:0000313" key="3">
    <source>
        <dbReference type="Proteomes" id="UP000054776"/>
    </source>
</evidence>
<dbReference type="OrthoDB" id="412787at2759"/>
<dbReference type="Gene3D" id="3.60.10.10">
    <property type="entry name" value="Endonuclease/exonuclease/phosphatase"/>
    <property type="match status" value="1"/>
</dbReference>
<comment type="caution">
    <text evidence="2">The sequence shown here is derived from an EMBL/GenBank/DDBJ whole genome shotgun (WGS) entry which is preliminary data.</text>
</comment>
<dbReference type="FunCoup" id="A0A0V1BEC3">
    <property type="interactions" value="1747"/>
</dbReference>
<dbReference type="InterPro" id="IPR050410">
    <property type="entry name" value="CCR4/nocturin_mRNA_transcr"/>
</dbReference>